<dbReference type="RefSeq" id="WP_150416133.1">
    <property type="nucleotide sequence ID" value="NZ_VYQF01000006.1"/>
</dbReference>
<name>A0A5J5ICM0_9BACT</name>
<reference evidence="2 3" key="1">
    <citation type="submission" date="2019-09" db="EMBL/GenBank/DDBJ databases">
        <title>Draft genome sequence of Ginsengibacter sp. BR5-29.</title>
        <authorList>
            <person name="Im W.-T."/>
        </authorList>
    </citation>
    <scope>NUCLEOTIDE SEQUENCE [LARGE SCALE GENOMIC DNA]</scope>
    <source>
        <strain evidence="2 3">BR5-29</strain>
    </source>
</reference>
<dbReference type="Gene3D" id="1.50.10.10">
    <property type="match status" value="1"/>
</dbReference>
<dbReference type="Pfam" id="PF17389">
    <property type="entry name" value="Bac_rhamnosid6H"/>
    <property type="match status" value="1"/>
</dbReference>
<dbReference type="InterPro" id="IPR035396">
    <property type="entry name" value="Bac_rhamnosid6H"/>
</dbReference>
<evidence type="ECO:0000313" key="2">
    <source>
        <dbReference type="EMBL" id="KAA9037205.1"/>
    </source>
</evidence>
<evidence type="ECO:0000313" key="3">
    <source>
        <dbReference type="Proteomes" id="UP000326903"/>
    </source>
</evidence>
<proteinExistence type="predicted"/>
<feature type="domain" description="Alpha-L-rhamnosidase six-hairpin glycosidase" evidence="1">
    <location>
        <begin position="399"/>
        <end position="565"/>
    </location>
</feature>
<comment type="caution">
    <text evidence="2">The sequence shown here is derived from an EMBL/GenBank/DDBJ whole genome shotgun (WGS) entry which is preliminary data.</text>
</comment>
<dbReference type="InterPro" id="IPR012341">
    <property type="entry name" value="6hp_glycosidase-like_sf"/>
</dbReference>
<accession>A0A5J5ICM0</accession>
<dbReference type="EMBL" id="VYQF01000006">
    <property type="protein sequence ID" value="KAA9037205.1"/>
    <property type="molecule type" value="Genomic_DNA"/>
</dbReference>
<dbReference type="AlphaFoldDB" id="A0A5J5ICM0"/>
<keyword evidence="3" id="KW-1185">Reference proteome</keyword>
<dbReference type="SUPFAM" id="SSF48208">
    <property type="entry name" value="Six-hairpin glycosidases"/>
    <property type="match status" value="1"/>
</dbReference>
<evidence type="ECO:0000259" key="1">
    <source>
        <dbReference type="Pfam" id="PF17389"/>
    </source>
</evidence>
<protein>
    <recommendedName>
        <fullName evidence="1">Alpha-L-rhamnosidase six-hairpin glycosidase domain-containing protein</fullName>
    </recommendedName>
</protein>
<gene>
    <name evidence="2" type="ORF">FW778_17410</name>
</gene>
<sequence>MMNKILFPVIAFALSFNFCYSQSFQLKNDQRLHAVTFGNNKIKFVLSYDNECRISSVQVNGQQVLDKATGIYSEIKTANKTFSTLHLAASPVVSVTANTINVDGVNYGDDEIKIHENWKFQVSDTGIKFIITRNCSKAFEAASVSFPAIEFNDINTWEGAFQGFGGIAWFYLFNEKLCTYGVHTNEASFWNSKTNKGLNISVDAPGEQVAMKYTRTNDDKLAYSIAISTKEMVPRYDSGTHRRRFIRKKTDVWQPFKLLAGTTSQSINFSFFDYAKKYGRGEFKGINGKQVTAVLNTIARMGVIDANHFGGNSWHTPYGPICLHEQYIAQLGLGINDPHYLEGYKQCLDFYRDNAIKPNGRVWPRWAYTNEDAMPGQFTDKGFYEAQWGYLMDSNPDFVTNVAELYDQTGDKTWVKKQQAACEKALEFILKRDTNGNHLVEMMNDNHTEKRSSDWIDIIWASYENAFVNAKLYHALTLWAGIEQQLGNTQKASYYAGYSKKLKASFNKSIHNGGFWNDDKGYYDYWRDKDNSIHGDNLVTPVNFMAIAYGICDDSTRHNSILEKIEAEMQKEHLFFWPISMFPYKRDEGLDYQFPFPYYENGDIFLSWGSVGVNAYASWKPELALQYVKNILRQDSIDGLAFQRYSRKKQDGQGDDILSGNSLAVVGLYQAIYGFNPLYNRFYLNPHLTKELSGSKLNYNYRGQRLVIGLETNLYTISNGQFSVSAKNDFGFFSTNNSALYFNNKNAEFSLKATISNRMHLNLTIIECNSRTLIWKQDSKNSTGDITYTINDLKPGSVYSIYVDNMLLKKAKSDAKGRLSFDETLKFKTIKILLQ</sequence>
<dbReference type="Proteomes" id="UP000326903">
    <property type="component" value="Unassembled WGS sequence"/>
</dbReference>
<organism evidence="2 3">
    <name type="scientific">Ginsengibacter hankyongi</name>
    <dbReference type="NCBI Taxonomy" id="2607284"/>
    <lineage>
        <taxon>Bacteria</taxon>
        <taxon>Pseudomonadati</taxon>
        <taxon>Bacteroidota</taxon>
        <taxon>Chitinophagia</taxon>
        <taxon>Chitinophagales</taxon>
        <taxon>Chitinophagaceae</taxon>
        <taxon>Ginsengibacter</taxon>
    </lineage>
</organism>
<dbReference type="InterPro" id="IPR008928">
    <property type="entry name" value="6-hairpin_glycosidase_sf"/>
</dbReference>
<dbReference type="GO" id="GO:0005975">
    <property type="term" value="P:carbohydrate metabolic process"/>
    <property type="evidence" value="ECO:0007669"/>
    <property type="project" value="InterPro"/>
</dbReference>